<proteinExistence type="predicted"/>
<dbReference type="EMBL" id="CAJJDO010000044">
    <property type="protein sequence ID" value="CAD8166194.1"/>
    <property type="molecule type" value="Genomic_DNA"/>
</dbReference>
<dbReference type="Proteomes" id="UP000689195">
    <property type="component" value="Unassembled WGS sequence"/>
</dbReference>
<evidence type="ECO:0000313" key="1">
    <source>
        <dbReference type="EMBL" id="CAD8166194.1"/>
    </source>
</evidence>
<sequence length="137" mass="16492">MKFSSTNFSALSIGQAATENNENNQQYEFLYSWKHIYIFRINSFDLTKVNGWHLERMRYRTNNMINKLKKYICLKKRISKSIYKRRLIEIQAIKKNLIKLLSNLQILLMKHIINLTLNHCRVSYNPINIIHNLNLNY</sequence>
<name>A0A8S1UP62_9CILI</name>
<accession>A0A8S1UP62</accession>
<gene>
    <name evidence="1" type="ORF">PPENT_87.1.T0440010</name>
</gene>
<keyword evidence="2" id="KW-1185">Reference proteome</keyword>
<protein>
    <submittedName>
        <fullName evidence="1">Uncharacterized protein</fullName>
    </submittedName>
</protein>
<reference evidence="1" key="1">
    <citation type="submission" date="2021-01" db="EMBL/GenBank/DDBJ databases">
        <authorList>
            <consortium name="Genoscope - CEA"/>
            <person name="William W."/>
        </authorList>
    </citation>
    <scope>NUCLEOTIDE SEQUENCE</scope>
</reference>
<dbReference type="AlphaFoldDB" id="A0A8S1UP62"/>
<evidence type="ECO:0000313" key="2">
    <source>
        <dbReference type="Proteomes" id="UP000689195"/>
    </source>
</evidence>
<comment type="caution">
    <text evidence="1">The sequence shown here is derived from an EMBL/GenBank/DDBJ whole genome shotgun (WGS) entry which is preliminary data.</text>
</comment>
<organism evidence="1 2">
    <name type="scientific">Paramecium pentaurelia</name>
    <dbReference type="NCBI Taxonomy" id="43138"/>
    <lineage>
        <taxon>Eukaryota</taxon>
        <taxon>Sar</taxon>
        <taxon>Alveolata</taxon>
        <taxon>Ciliophora</taxon>
        <taxon>Intramacronucleata</taxon>
        <taxon>Oligohymenophorea</taxon>
        <taxon>Peniculida</taxon>
        <taxon>Parameciidae</taxon>
        <taxon>Paramecium</taxon>
    </lineage>
</organism>